<feature type="compositionally biased region" description="Low complexity" evidence="1">
    <location>
        <begin position="35"/>
        <end position="61"/>
    </location>
</feature>
<organism evidence="3 4">
    <name type="scientific">Pantoea ananas</name>
    <name type="common">Erwinia uredovora</name>
    <dbReference type="NCBI Taxonomy" id="553"/>
    <lineage>
        <taxon>Bacteria</taxon>
        <taxon>Pseudomonadati</taxon>
        <taxon>Pseudomonadota</taxon>
        <taxon>Gammaproteobacteria</taxon>
        <taxon>Enterobacterales</taxon>
        <taxon>Erwiniaceae</taxon>
        <taxon>Pantoea</taxon>
    </lineage>
</organism>
<keyword evidence="2" id="KW-0812">Transmembrane</keyword>
<evidence type="ECO:0000313" key="4">
    <source>
        <dbReference type="Proteomes" id="UP001208888"/>
    </source>
</evidence>
<accession>A0AAJ1D111</accession>
<comment type="caution">
    <text evidence="3">The sequence shown here is derived from an EMBL/GenBank/DDBJ whole genome shotgun (WGS) entry which is preliminary data.</text>
</comment>
<keyword evidence="2" id="KW-1133">Transmembrane helix</keyword>
<name>A0AAJ1D111_PANAN</name>
<dbReference type="Proteomes" id="UP001208888">
    <property type="component" value="Unassembled WGS sequence"/>
</dbReference>
<evidence type="ECO:0000256" key="1">
    <source>
        <dbReference type="SAM" id="MobiDB-lite"/>
    </source>
</evidence>
<feature type="transmembrane region" description="Helical" evidence="2">
    <location>
        <begin position="76"/>
        <end position="94"/>
    </location>
</feature>
<gene>
    <name evidence="3" type="ORF">NB703_002959</name>
</gene>
<dbReference type="EMBL" id="JANFVX010000011">
    <property type="protein sequence ID" value="MCW0344866.1"/>
    <property type="molecule type" value="Genomic_DNA"/>
</dbReference>
<evidence type="ECO:0000256" key="2">
    <source>
        <dbReference type="SAM" id="Phobius"/>
    </source>
</evidence>
<proteinExistence type="predicted"/>
<sequence>MMEQRWSRLPLPKTLLALPTRYARETQTHSRVQCPQPSLSVRQSVSPSVRQSVSPSVRQSVSPSVRQSVRNAKPHIAVLHSLPMVNIISSIIALTITPLIVMKVLLICFSSVLFILIMTRLAR</sequence>
<reference evidence="3" key="1">
    <citation type="submission" date="2022-06" db="EMBL/GenBank/DDBJ databases">
        <title>Dynamics of rice microbiomes reveals core vertical transmitted seed endophytes.</title>
        <authorList>
            <person name="Liao K."/>
            <person name="Zhang X."/>
        </authorList>
    </citation>
    <scope>NUCLEOTIDE SEQUENCE</scope>
    <source>
        <strain evidence="3">JT1-17</strain>
    </source>
</reference>
<feature type="region of interest" description="Disordered" evidence="1">
    <location>
        <begin position="27"/>
        <end position="61"/>
    </location>
</feature>
<feature type="transmembrane region" description="Helical" evidence="2">
    <location>
        <begin position="100"/>
        <end position="122"/>
    </location>
</feature>
<evidence type="ECO:0000313" key="3">
    <source>
        <dbReference type="EMBL" id="MCW0344866.1"/>
    </source>
</evidence>
<protein>
    <submittedName>
        <fullName evidence="3">Uncharacterized protein</fullName>
    </submittedName>
</protein>
<keyword evidence="2" id="KW-0472">Membrane</keyword>
<dbReference type="AlphaFoldDB" id="A0AAJ1D111"/>